<evidence type="ECO:0000313" key="3">
    <source>
        <dbReference type="EMBL" id="ORX62131.1"/>
    </source>
</evidence>
<dbReference type="PROSITE" id="PS50217">
    <property type="entry name" value="BZIP"/>
    <property type="match status" value="1"/>
</dbReference>
<organism evidence="3 4">
    <name type="scientific">Hesseltinella vesiculosa</name>
    <dbReference type="NCBI Taxonomy" id="101127"/>
    <lineage>
        <taxon>Eukaryota</taxon>
        <taxon>Fungi</taxon>
        <taxon>Fungi incertae sedis</taxon>
        <taxon>Mucoromycota</taxon>
        <taxon>Mucoromycotina</taxon>
        <taxon>Mucoromycetes</taxon>
        <taxon>Mucorales</taxon>
        <taxon>Cunninghamellaceae</taxon>
        <taxon>Hesseltinella</taxon>
    </lineage>
</organism>
<dbReference type="OrthoDB" id="2257100at2759"/>
<dbReference type="CDD" id="cd12193">
    <property type="entry name" value="bZIP_GCN4"/>
    <property type="match status" value="1"/>
</dbReference>
<protein>
    <recommendedName>
        <fullName evidence="2">BZIP domain-containing protein</fullName>
    </recommendedName>
</protein>
<name>A0A1X2GVQ9_9FUNG</name>
<dbReference type="EMBL" id="MCGT01000002">
    <property type="protein sequence ID" value="ORX62131.1"/>
    <property type="molecule type" value="Genomic_DNA"/>
</dbReference>
<dbReference type="Pfam" id="PF07716">
    <property type="entry name" value="bZIP_2"/>
    <property type="match status" value="1"/>
</dbReference>
<dbReference type="GO" id="GO:0003700">
    <property type="term" value="F:DNA-binding transcription factor activity"/>
    <property type="evidence" value="ECO:0007669"/>
    <property type="project" value="InterPro"/>
</dbReference>
<proteinExistence type="predicted"/>
<sequence>MSEPYFPTPNALLDTPLPLKASDDTWLPDLDEWLHMDTLSVVMTPPNDLLGDDMPCGMSMSSSNSPDALMAMTTPLGTPFLMLPSSPQQELDLFQTLASTAPLPPSFSASALSLPVDRPAMPSSLEMVLNLDASPSKRQVASIPQESAHTKKRKLGPPSAAQPVTSHITSASTPTFSLKRPAKKRAVATPSLSAVSNGDASTLGTTSLTEQELAIKRKRNTDAARRSRQRKLHKLETLSSRVMELETSQKLLMTRVNSLQSDKSALLDKEAAYQARILQLEAQLALK</sequence>
<feature type="domain" description="BZIP" evidence="2">
    <location>
        <begin position="210"/>
        <end position="266"/>
    </location>
</feature>
<comment type="caution">
    <text evidence="3">The sequence shown here is derived from an EMBL/GenBank/DDBJ whole genome shotgun (WGS) entry which is preliminary data.</text>
</comment>
<dbReference type="InterPro" id="IPR004827">
    <property type="entry name" value="bZIP"/>
</dbReference>
<evidence type="ECO:0000313" key="4">
    <source>
        <dbReference type="Proteomes" id="UP000242146"/>
    </source>
</evidence>
<evidence type="ECO:0000259" key="2">
    <source>
        <dbReference type="PROSITE" id="PS50217"/>
    </source>
</evidence>
<accession>A0A1X2GVQ9</accession>
<feature type="compositionally biased region" description="Polar residues" evidence="1">
    <location>
        <begin position="162"/>
        <end position="176"/>
    </location>
</feature>
<dbReference type="SUPFAM" id="SSF57959">
    <property type="entry name" value="Leucine zipper domain"/>
    <property type="match status" value="1"/>
</dbReference>
<dbReference type="SMART" id="SM00338">
    <property type="entry name" value="BRLZ"/>
    <property type="match status" value="1"/>
</dbReference>
<gene>
    <name evidence="3" type="ORF">DM01DRAFT_1072789</name>
</gene>
<feature type="compositionally biased region" description="Polar residues" evidence="1">
    <location>
        <begin position="136"/>
        <end position="147"/>
    </location>
</feature>
<dbReference type="PROSITE" id="PS00036">
    <property type="entry name" value="BZIP_BASIC"/>
    <property type="match status" value="1"/>
</dbReference>
<dbReference type="Gene3D" id="3.30.160.60">
    <property type="entry name" value="Classic Zinc Finger"/>
    <property type="match status" value="1"/>
</dbReference>
<reference evidence="3 4" key="1">
    <citation type="submission" date="2016-07" db="EMBL/GenBank/DDBJ databases">
        <title>Pervasive Adenine N6-methylation of Active Genes in Fungi.</title>
        <authorList>
            <consortium name="DOE Joint Genome Institute"/>
            <person name="Mondo S.J."/>
            <person name="Dannebaum R.O."/>
            <person name="Kuo R.C."/>
            <person name="Labutti K."/>
            <person name="Haridas S."/>
            <person name="Kuo A."/>
            <person name="Salamov A."/>
            <person name="Ahrendt S.R."/>
            <person name="Lipzen A."/>
            <person name="Sullivan W."/>
            <person name="Andreopoulos W.B."/>
            <person name="Clum A."/>
            <person name="Lindquist E."/>
            <person name="Daum C."/>
            <person name="Ramamoorthy G.K."/>
            <person name="Gryganskyi A."/>
            <person name="Culley D."/>
            <person name="Magnuson J.K."/>
            <person name="James T.Y."/>
            <person name="O'Malley M.A."/>
            <person name="Stajich J.E."/>
            <person name="Spatafora J.W."/>
            <person name="Visel A."/>
            <person name="Grigoriev I.V."/>
        </authorList>
    </citation>
    <scope>NUCLEOTIDE SEQUENCE [LARGE SCALE GENOMIC DNA]</scope>
    <source>
        <strain evidence="3 4">NRRL 3301</strain>
    </source>
</reference>
<dbReference type="InterPro" id="IPR046347">
    <property type="entry name" value="bZIP_sf"/>
</dbReference>
<dbReference type="AlphaFoldDB" id="A0A1X2GVQ9"/>
<evidence type="ECO:0000256" key="1">
    <source>
        <dbReference type="SAM" id="MobiDB-lite"/>
    </source>
</evidence>
<dbReference type="STRING" id="101127.A0A1X2GVQ9"/>
<keyword evidence="4" id="KW-1185">Reference proteome</keyword>
<dbReference type="Proteomes" id="UP000242146">
    <property type="component" value="Unassembled WGS sequence"/>
</dbReference>
<feature type="region of interest" description="Disordered" evidence="1">
    <location>
        <begin position="135"/>
        <end position="183"/>
    </location>
</feature>